<feature type="domain" description="ABC transmembrane type-1" evidence="9">
    <location>
        <begin position="58"/>
        <end position="264"/>
    </location>
</feature>
<dbReference type="AlphaFoldDB" id="A0A2S9ILL7"/>
<evidence type="ECO:0000256" key="5">
    <source>
        <dbReference type="ARBA" id="ARBA00022692"/>
    </source>
</evidence>
<dbReference type="RefSeq" id="WP_105744088.1">
    <property type="nucleotide sequence ID" value="NZ_PVBR01000020.1"/>
</dbReference>
<reference evidence="10 11" key="1">
    <citation type="submission" date="2018-02" db="EMBL/GenBank/DDBJ databases">
        <title>The draft genome of Phyllobacterium sp. 1N-3.</title>
        <authorList>
            <person name="Liu L."/>
            <person name="Li L."/>
            <person name="Zhang X."/>
            <person name="Wang T."/>
            <person name="Liang L."/>
        </authorList>
    </citation>
    <scope>NUCLEOTIDE SEQUENCE [LARGE SCALE GENOMIC DNA]</scope>
    <source>
        <strain evidence="10 11">1N-3</strain>
    </source>
</reference>
<feature type="transmembrane region" description="Helical" evidence="8">
    <location>
        <begin position="144"/>
        <end position="166"/>
    </location>
</feature>
<dbReference type="InterPro" id="IPR035906">
    <property type="entry name" value="MetI-like_sf"/>
</dbReference>
<name>A0A2S9ILL7_9HYPH</name>
<protein>
    <submittedName>
        <fullName evidence="10">ABC transporter permease</fullName>
    </submittedName>
</protein>
<keyword evidence="4" id="KW-1003">Cell membrane</keyword>
<proteinExistence type="inferred from homology"/>
<dbReference type="PROSITE" id="PS50928">
    <property type="entry name" value="ABC_TM1"/>
    <property type="match status" value="1"/>
</dbReference>
<comment type="subcellular location">
    <subcellularLocation>
        <location evidence="1 8">Cell membrane</location>
        <topology evidence="1 8">Multi-pass membrane protein</topology>
    </subcellularLocation>
</comment>
<feature type="transmembrane region" description="Helical" evidence="8">
    <location>
        <begin position="243"/>
        <end position="263"/>
    </location>
</feature>
<feature type="transmembrane region" description="Helical" evidence="8">
    <location>
        <begin position="96"/>
        <end position="116"/>
    </location>
</feature>
<comment type="similarity">
    <text evidence="2">Belongs to the binding-protein-dependent transport system permease family. CysTW subfamily.</text>
</comment>
<dbReference type="EMBL" id="PVBR01000020">
    <property type="protein sequence ID" value="PRD41420.1"/>
    <property type="molecule type" value="Genomic_DNA"/>
</dbReference>
<dbReference type="GO" id="GO:0005886">
    <property type="term" value="C:plasma membrane"/>
    <property type="evidence" value="ECO:0007669"/>
    <property type="project" value="UniProtKB-SubCell"/>
</dbReference>
<keyword evidence="11" id="KW-1185">Reference proteome</keyword>
<keyword evidence="6 8" id="KW-1133">Transmembrane helix</keyword>
<dbReference type="InterPro" id="IPR000515">
    <property type="entry name" value="MetI-like"/>
</dbReference>
<keyword evidence="7 8" id="KW-0472">Membrane</keyword>
<sequence length="275" mass="29937">MIAKSSGKLLLLAPLLLFLGLAYVVPFLGIVRWSFTLPEPGIGQYRAVFSDPLVQSVFLRTLRICLVVTAASLLAAYAIAYVWVRGTRLQRMLAEFCILVPFWISVLTRAFGWLALLSNRGLINTWLEAAGITSEPLALARNELGVIIGMTHFLIPFAVFPIASAMRSIDERVLLAARGMGASRSRIFWTVFVPLTSGGLIGAALIVFVFALGFFVTPAILGGGRSVMVAELVYLRIFQSPDWGLGAAISVILVLFIGVLLAMMRRFIKPAHLVG</sequence>
<dbReference type="PANTHER" id="PTHR42929:SF5">
    <property type="entry name" value="ABC TRANSPORTER PERMEASE PROTEIN"/>
    <property type="match status" value="1"/>
</dbReference>
<keyword evidence="3 8" id="KW-0813">Transport</keyword>
<organism evidence="10 11">
    <name type="scientific">Phyllobacterium phragmitis</name>
    <dbReference type="NCBI Taxonomy" id="2670329"/>
    <lineage>
        <taxon>Bacteria</taxon>
        <taxon>Pseudomonadati</taxon>
        <taxon>Pseudomonadota</taxon>
        <taxon>Alphaproteobacteria</taxon>
        <taxon>Hyphomicrobiales</taxon>
        <taxon>Phyllobacteriaceae</taxon>
        <taxon>Phyllobacterium</taxon>
    </lineage>
</organism>
<evidence type="ECO:0000259" key="9">
    <source>
        <dbReference type="PROSITE" id="PS50928"/>
    </source>
</evidence>
<feature type="transmembrane region" description="Helical" evidence="8">
    <location>
        <begin position="187"/>
        <end position="216"/>
    </location>
</feature>
<dbReference type="Gene3D" id="1.10.3720.10">
    <property type="entry name" value="MetI-like"/>
    <property type="match status" value="1"/>
</dbReference>
<evidence type="ECO:0000313" key="11">
    <source>
        <dbReference type="Proteomes" id="UP000239434"/>
    </source>
</evidence>
<dbReference type="GO" id="GO:0055085">
    <property type="term" value="P:transmembrane transport"/>
    <property type="evidence" value="ECO:0007669"/>
    <property type="project" value="InterPro"/>
</dbReference>
<feature type="transmembrane region" description="Helical" evidence="8">
    <location>
        <begin position="61"/>
        <end position="84"/>
    </location>
</feature>
<evidence type="ECO:0000256" key="6">
    <source>
        <dbReference type="ARBA" id="ARBA00022989"/>
    </source>
</evidence>
<evidence type="ECO:0000256" key="4">
    <source>
        <dbReference type="ARBA" id="ARBA00022475"/>
    </source>
</evidence>
<gene>
    <name evidence="10" type="ORF">C5748_21245</name>
</gene>
<evidence type="ECO:0000313" key="10">
    <source>
        <dbReference type="EMBL" id="PRD41420.1"/>
    </source>
</evidence>
<evidence type="ECO:0000256" key="7">
    <source>
        <dbReference type="ARBA" id="ARBA00023136"/>
    </source>
</evidence>
<dbReference type="Proteomes" id="UP000239434">
    <property type="component" value="Unassembled WGS sequence"/>
</dbReference>
<accession>A0A2S9ILL7</accession>
<dbReference type="Pfam" id="PF00528">
    <property type="entry name" value="BPD_transp_1"/>
    <property type="match status" value="1"/>
</dbReference>
<evidence type="ECO:0000256" key="2">
    <source>
        <dbReference type="ARBA" id="ARBA00007069"/>
    </source>
</evidence>
<evidence type="ECO:0000256" key="1">
    <source>
        <dbReference type="ARBA" id="ARBA00004651"/>
    </source>
</evidence>
<keyword evidence="5 8" id="KW-0812">Transmembrane</keyword>
<dbReference type="CDD" id="cd06261">
    <property type="entry name" value="TM_PBP2"/>
    <property type="match status" value="1"/>
</dbReference>
<dbReference type="PANTHER" id="PTHR42929">
    <property type="entry name" value="INNER MEMBRANE ABC TRANSPORTER PERMEASE PROTEIN YDCU-RELATED-RELATED"/>
    <property type="match status" value="1"/>
</dbReference>
<dbReference type="SUPFAM" id="SSF161098">
    <property type="entry name" value="MetI-like"/>
    <property type="match status" value="1"/>
</dbReference>
<evidence type="ECO:0000256" key="8">
    <source>
        <dbReference type="RuleBase" id="RU363032"/>
    </source>
</evidence>
<evidence type="ECO:0000256" key="3">
    <source>
        <dbReference type="ARBA" id="ARBA00022448"/>
    </source>
</evidence>
<comment type="caution">
    <text evidence="10">The sequence shown here is derived from an EMBL/GenBank/DDBJ whole genome shotgun (WGS) entry which is preliminary data.</text>
</comment>